<name>A0A397W973_9GLOM</name>
<reference evidence="1 2" key="1">
    <citation type="submission" date="2018-06" db="EMBL/GenBank/DDBJ databases">
        <title>Comparative genomics reveals the genomic features of Rhizophagus irregularis, R. cerebriforme, R. diaphanum and Gigaspora rosea, and their symbiotic lifestyle signature.</title>
        <authorList>
            <person name="Morin E."/>
            <person name="San Clemente H."/>
            <person name="Chen E.C.H."/>
            <person name="De La Providencia I."/>
            <person name="Hainaut M."/>
            <person name="Kuo A."/>
            <person name="Kohler A."/>
            <person name="Murat C."/>
            <person name="Tang N."/>
            <person name="Roy S."/>
            <person name="Loubradou J."/>
            <person name="Henrissat B."/>
            <person name="Grigoriev I.V."/>
            <person name="Corradi N."/>
            <person name="Roux C."/>
            <person name="Martin F.M."/>
        </authorList>
    </citation>
    <scope>NUCLEOTIDE SEQUENCE [LARGE SCALE GENOMIC DNA]</scope>
    <source>
        <strain evidence="1 2">DAOM 194757</strain>
    </source>
</reference>
<protein>
    <submittedName>
        <fullName evidence="1">Uncharacterized protein</fullName>
    </submittedName>
</protein>
<proteinExistence type="predicted"/>
<evidence type="ECO:0000313" key="2">
    <source>
        <dbReference type="Proteomes" id="UP000266673"/>
    </source>
</evidence>
<dbReference type="EMBL" id="QKWP01000001">
    <property type="protein sequence ID" value="RIB30958.1"/>
    <property type="molecule type" value="Genomic_DNA"/>
</dbReference>
<comment type="caution">
    <text evidence="1">The sequence shown here is derived from an EMBL/GenBank/DDBJ whole genome shotgun (WGS) entry which is preliminary data.</text>
</comment>
<keyword evidence="2" id="KW-1185">Reference proteome</keyword>
<accession>A0A397W973</accession>
<organism evidence="1 2">
    <name type="scientific">Gigaspora rosea</name>
    <dbReference type="NCBI Taxonomy" id="44941"/>
    <lineage>
        <taxon>Eukaryota</taxon>
        <taxon>Fungi</taxon>
        <taxon>Fungi incertae sedis</taxon>
        <taxon>Mucoromycota</taxon>
        <taxon>Glomeromycotina</taxon>
        <taxon>Glomeromycetes</taxon>
        <taxon>Diversisporales</taxon>
        <taxon>Gigasporaceae</taxon>
        <taxon>Gigaspora</taxon>
    </lineage>
</organism>
<evidence type="ECO:0000313" key="1">
    <source>
        <dbReference type="EMBL" id="RIB30958.1"/>
    </source>
</evidence>
<dbReference type="Proteomes" id="UP000266673">
    <property type="component" value="Unassembled WGS sequence"/>
</dbReference>
<gene>
    <name evidence="1" type="ORF">C2G38_2151056</name>
</gene>
<sequence>MSWKNKLNILYCIYSLGYRIDSFSNILQNNDPDKRPTAAIIVNKVIHWLNEINHNDDDDVDELFEYSRVDSFKATKGGYDENRHKALKVVTKDLETETIPQRSSVMRVKVIDTIHLSLNVQVERWNSGTKDVDECIKGFQPKATGYKNMIEWISLN</sequence>
<dbReference type="AlphaFoldDB" id="A0A397W973"/>
<dbReference type="OrthoDB" id="10264738at2759"/>